<feature type="domain" description="Phospholipase/carboxylesterase/thioesterase" evidence="3">
    <location>
        <begin position="14"/>
        <end position="213"/>
    </location>
</feature>
<accession>A0A6H1Q2R0</accession>
<protein>
    <submittedName>
        <fullName evidence="4">Serine esterase</fullName>
    </submittedName>
</protein>
<evidence type="ECO:0000256" key="2">
    <source>
        <dbReference type="ARBA" id="ARBA00022801"/>
    </source>
</evidence>
<evidence type="ECO:0000256" key="1">
    <source>
        <dbReference type="ARBA" id="ARBA00006499"/>
    </source>
</evidence>
<dbReference type="RefSeq" id="WP_168606858.1">
    <property type="nucleotide sequence ID" value="NZ_CP038852.1"/>
</dbReference>
<sequence length="218" mass="24635">MTLCLSTTIIKPEKDIPINNAIILLHGYGGDGKDISMLTLNWKRFLPNTIFLCPDGHEKCKINPVGFQWFDLTKDDPIYILEESKKAESKLQKYIEEVKSKYNLKNSQICLSGFSQGCMMSINLGLTANQNYNCIVGFSGKIINQDDLSKRKSSTTKMLLIHGDQDAVVSPTFLLDAKDFLIRNNIEIEIKMIENCDHHIPIEASSAALNYIKNNFQI</sequence>
<dbReference type="EMBL" id="CP038852">
    <property type="protein sequence ID" value="QIZ20986.1"/>
    <property type="molecule type" value="Genomic_DNA"/>
</dbReference>
<comment type="similarity">
    <text evidence="1">Belongs to the AB hydrolase superfamily. AB hydrolase 2 family.</text>
</comment>
<dbReference type="KEGG" id="peg:E5R92_04230"/>
<dbReference type="AlphaFoldDB" id="A0A6H1Q2R0"/>
<dbReference type="SUPFAM" id="SSF53474">
    <property type="entry name" value="alpha/beta-Hydrolases"/>
    <property type="match status" value="1"/>
</dbReference>
<dbReference type="Pfam" id="PF02230">
    <property type="entry name" value="Abhydrolase_2"/>
    <property type="match status" value="1"/>
</dbReference>
<evidence type="ECO:0000313" key="4">
    <source>
        <dbReference type="EMBL" id="QIZ20986.1"/>
    </source>
</evidence>
<proteinExistence type="inferred from homology"/>
<reference evidence="4 5" key="1">
    <citation type="journal article" date="2020" name="Nat. Microbiol.">
        <title>Lysogenic host-virus interactions in SAR11 marine bacteria.</title>
        <authorList>
            <person name="Morris R.M."/>
            <person name="Cain K.R."/>
            <person name="Hvorecny K.L."/>
            <person name="Kollman J.M."/>
        </authorList>
    </citation>
    <scope>NUCLEOTIDE SEQUENCE [LARGE SCALE GENOMIC DNA]</scope>
    <source>
        <strain evidence="4 5">NP1</strain>
    </source>
</reference>
<evidence type="ECO:0000313" key="5">
    <source>
        <dbReference type="Proteomes" id="UP000501094"/>
    </source>
</evidence>
<dbReference type="InterPro" id="IPR029058">
    <property type="entry name" value="AB_hydrolase_fold"/>
</dbReference>
<keyword evidence="2" id="KW-0378">Hydrolase</keyword>
<dbReference type="InterPro" id="IPR003140">
    <property type="entry name" value="PLipase/COase/thioEstase"/>
</dbReference>
<organism evidence="4 5">
    <name type="scientific">Candidatus Pelagibacter giovannonii</name>
    <dbReference type="NCBI Taxonomy" id="2563896"/>
    <lineage>
        <taxon>Bacteria</taxon>
        <taxon>Pseudomonadati</taxon>
        <taxon>Pseudomonadota</taxon>
        <taxon>Alphaproteobacteria</taxon>
        <taxon>Candidatus Pelagibacterales</taxon>
        <taxon>Candidatus Pelagibacteraceae</taxon>
        <taxon>Candidatus Pelagibacter</taxon>
    </lineage>
</organism>
<gene>
    <name evidence="4" type="ORF">E5R92_04230</name>
</gene>
<dbReference type="Gene3D" id="3.40.50.1820">
    <property type="entry name" value="alpha/beta hydrolase"/>
    <property type="match status" value="1"/>
</dbReference>
<name>A0A6H1Q2R0_9PROT</name>
<evidence type="ECO:0000259" key="3">
    <source>
        <dbReference type="Pfam" id="PF02230"/>
    </source>
</evidence>
<dbReference type="Proteomes" id="UP000501094">
    <property type="component" value="Chromosome"/>
</dbReference>
<dbReference type="PANTHER" id="PTHR10655:SF17">
    <property type="entry name" value="LYSOPHOSPHOLIPASE-LIKE PROTEIN 1"/>
    <property type="match status" value="1"/>
</dbReference>
<dbReference type="PANTHER" id="PTHR10655">
    <property type="entry name" value="LYSOPHOSPHOLIPASE-RELATED"/>
    <property type="match status" value="1"/>
</dbReference>
<dbReference type="GO" id="GO:0016787">
    <property type="term" value="F:hydrolase activity"/>
    <property type="evidence" value="ECO:0007669"/>
    <property type="project" value="UniProtKB-KW"/>
</dbReference>
<keyword evidence="5" id="KW-1185">Reference proteome</keyword>
<dbReference type="InterPro" id="IPR050565">
    <property type="entry name" value="LYPA1-2/EST-like"/>
</dbReference>